<evidence type="ECO:0000313" key="2">
    <source>
        <dbReference type="Proteomes" id="UP001595816"/>
    </source>
</evidence>
<protein>
    <submittedName>
        <fullName evidence="1">Uncharacterized protein</fullName>
    </submittedName>
</protein>
<proteinExistence type="predicted"/>
<evidence type="ECO:0000313" key="1">
    <source>
        <dbReference type="EMBL" id="MFC4131175.1"/>
    </source>
</evidence>
<gene>
    <name evidence="1" type="ORF">ACFOZ4_11225</name>
</gene>
<dbReference type="EMBL" id="JBHSAY010000006">
    <property type="protein sequence ID" value="MFC4131175.1"/>
    <property type="molecule type" value="Genomic_DNA"/>
</dbReference>
<dbReference type="Proteomes" id="UP001595816">
    <property type="component" value="Unassembled WGS sequence"/>
</dbReference>
<accession>A0ABV8LJN1</accession>
<comment type="caution">
    <text evidence="1">The sequence shown here is derived from an EMBL/GenBank/DDBJ whole genome shotgun (WGS) entry which is preliminary data.</text>
</comment>
<keyword evidence="2" id="KW-1185">Reference proteome</keyword>
<organism evidence="1 2">
    <name type="scientific">Hamadaea flava</name>
    <dbReference type="NCBI Taxonomy" id="1742688"/>
    <lineage>
        <taxon>Bacteria</taxon>
        <taxon>Bacillati</taxon>
        <taxon>Actinomycetota</taxon>
        <taxon>Actinomycetes</taxon>
        <taxon>Micromonosporales</taxon>
        <taxon>Micromonosporaceae</taxon>
        <taxon>Hamadaea</taxon>
    </lineage>
</organism>
<name>A0ABV8LJN1_9ACTN</name>
<dbReference type="RefSeq" id="WP_253754454.1">
    <property type="nucleotide sequence ID" value="NZ_JAMZDZ010000001.1"/>
</dbReference>
<sequence>MLTFFDLRSTIDLATDALHRDNNHAALSWQLIGLPTLSAHPADPDAAPVMVLDERWLTSRWPHMTASEALADPRLHPHFTYELLPLAGDGEQHTALQAGLADGWTLLAADIDDRQISWYLARSRRQSTPKKLLSAHARTPHHPVLGALAQWQFSFVNGPPGLDHWIAHRFGPRYDVTVILTRTETRISAESYDDTRQQLLLTLPTGSSPEIFAAVAAGLAHLPAAEPSPDPSA</sequence>
<reference evidence="2" key="1">
    <citation type="journal article" date="2019" name="Int. J. Syst. Evol. Microbiol.">
        <title>The Global Catalogue of Microorganisms (GCM) 10K type strain sequencing project: providing services to taxonomists for standard genome sequencing and annotation.</title>
        <authorList>
            <consortium name="The Broad Institute Genomics Platform"/>
            <consortium name="The Broad Institute Genome Sequencing Center for Infectious Disease"/>
            <person name="Wu L."/>
            <person name="Ma J."/>
        </authorList>
    </citation>
    <scope>NUCLEOTIDE SEQUENCE [LARGE SCALE GENOMIC DNA]</scope>
    <source>
        <strain evidence="2">CGMCC 4.7289</strain>
    </source>
</reference>